<reference evidence="1" key="1">
    <citation type="submission" date="2012-04" db="EMBL/GenBank/DDBJ databases">
        <title>The Genome Sequence of Loa loa.</title>
        <authorList>
            <consortium name="The Broad Institute Genome Sequencing Platform"/>
            <consortium name="Broad Institute Genome Sequencing Center for Infectious Disease"/>
            <person name="Nutman T.B."/>
            <person name="Fink D.L."/>
            <person name="Russ C."/>
            <person name="Young S."/>
            <person name="Zeng Q."/>
            <person name="Gargeya S."/>
            <person name="Alvarado L."/>
            <person name="Berlin A."/>
            <person name="Chapman S.B."/>
            <person name="Chen Z."/>
            <person name="Freedman E."/>
            <person name="Gellesch M."/>
            <person name="Goldberg J."/>
            <person name="Griggs A."/>
            <person name="Gujja S."/>
            <person name="Heilman E.R."/>
            <person name="Heiman D."/>
            <person name="Howarth C."/>
            <person name="Mehta T."/>
            <person name="Neiman D."/>
            <person name="Pearson M."/>
            <person name="Roberts A."/>
            <person name="Saif S."/>
            <person name="Shea T."/>
            <person name="Shenoy N."/>
            <person name="Sisk P."/>
            <person name="Stolte C."/>
            <person name="Sykes S."/>
            <person name="White J."/>
            <person name="Yandava C."/>
            <person name="Haas B."/>
            <person name="Henn M.R."/>
            <person name="Nusbaum C."/>
            <person name="Birren B."/>
        </authorList>
    </citation>
    <scope>NUCLEOTIDE SEQUENCE [LARGE SCALE GENOMIC DNA]</scope>
</reference>
<dbReference type="AlphaFoldDB" id="A0A1S0TW90"/>
<name>A0A1S0TW90_LOALO</name>
<dbReference type="GeneID" id="9944866"/>
<organism evidence="1">
    <name type="scientific">Loa loa</name>
    <name type="common">Eye worm</name>
    <name type="synonym">Filaria loa</name>
    <dbReference type="NCBI Taxonomy" id="7209"/>
    <lineage>
        <taxon>Eukaryota</taxon>
        <taxon>Metazoa</taxon>
        <taxon>Ecdysozoa</taxon>
        <taxon>Nematoda</taxon>
        <taxon>Chromadorea</taxon>
        <taxon>Rhabditida</taxon>
        <taxon>Spirurina</taxon>
        <taxon>Spiruromorpha</taxon>
        <taxon>Filarioidea</taxon>
        <taxon>Onchocercidae</taxon>
        <taxon>Loa</taxon>
    </lineage>
</organism>
<dbReference type="CTD" id="9944866"/>
<gene>
    <name evidence="1" type="ORF">LOAG_07450</name>
</gene>
<dbReference type="OrthoDB" id="5832189at2759"/>
<proteinExistence type="predicted"/>
<dbReference type="OMA" id="EYNLHIC"/>
<accession>A0A1S0TW90</accession>
<dbReference type="RefSeq" id="XP_003143031.1">
    <property type="nucleotide sequence ID" value="XM_003142983.1"/>
</dbReference>
<dbReference type="InParanoid" id="A0A1S0TW90"/>
<protein>
    <submittedName>
        <fullName evidence="1">Uncharacterized protein</fullName>
    </submittedName>
</protein>
<dbReference type="KEGG" id="loa:LOAG_07450"/>
<evidence type="ECO:0000313" key="1">
    <source>
        <dbReference type="EMBL" id="EFO21039.1"/>
    </source>
</evidence>
<sequence>MSSSVGSDYRRNSDTIVRFRNSHEVLFWDSVDSLECELNALVHRGRLSEEEDGRIREGSSGRFTALFSKYLVISERVYIDRIFSEKQIRMDVSISQLEKRGKMKYTDLETYLAIYRKSLKDNYIIVYRSPKTLEITSTSLQKFPEIVIPCEKLLGGTEDKVIYFTLRNAANGDVIGEADVFYSHLIADGKVNLKLRSPDINTNTLFGVSKDSFHPVGVLHVNFCMNNNLMNCPSRGSTECRHRSSIELSSLVSSIEEGCQHLVKNTNKEKLGFPQSFGNVMLASGRTQAYLVSLLAPTIEVRLRQPLIRSAESLANNNFYNCTPGNF</sequence>
<dbReference type="EMBL" id="JH712101">
    <property type="protein sequence ID" value="EFO21039.1"/>
    <property type="molecule type" value="Genomic_DNA"/>
</dbReference>